<dbReference type="InterPro" id="IPR018289">
    <property type="entry name" value="MULE_transposase_dom"/>
</dbReference>
<protein>
    <recommendedName>
        <fullName evidence="1">MULE transposase domain-containing protein</fullName>
    </recommendedName>
</protein>
<reference evidence="2 3" key="1">
    <citation type="submission" date="2019-11" db="EMBL/GenBank/DDBJ databases">
        <title>Whole genome sequence of Oryza granulata.</title>
        <authorList>
            <person name="Li W."/>
        </authorList>
    </citation>
    <scope>NUCLEOTIDE SEQUENCE [LARGE SCALE GENOMIC DNA]</scope>
    <source>
        <strain evidence="3">cv. Menghai</strain>
        <tissue evidence="2">Leaf</tissue>
    </source>
</reference>
<dbReference type="Proteomes" id="UP000479710">
    <property type="component" value="Unassembled WGS sequence"/>
</dbReference>
<sequence length="176" mass="19982">YGLFICLNAQWQGFLDGCRPFISIDGCFVKLSNGAQVLAATGRDGNNNLFPIAFGVVGKEDTDNWNWFLERLETAIGREENGGWTIMSDRQKGLMNAVARVFPECEHRYCKRNLLANMATAGYRGEKYKSFVDSAVYAYTEYDYNTAMNALKAFNAKAWKWLNDLGKEHFSRHAFS</sequence>
<feature type="domain" description="MULE transposase" evidence="1">
    <location>
        <begin position="22"/>
        <end position="117"/>
    </location>
</feature>
<dbReference type="EMBL" id="SPHZ02000008">
    <property type="protein sequence ID" value="KAF0902769.1"/>
    <property type="molecule type" value="Genomic_DNA"/>
</dbReference>
<dbReference type="PANTHER" id="PTHR31973">
    <property type="entry name" value="POLYPROTEIN, PUTATIVE-RELATED"/>
    <property type="match status" value="1"/>
</dbReference>
<feature type="non-terminal residue" evidence="2">
    <location>
        <position position="176"/>
    </location>
</feature>
<name>A0A6G1CRQ6_9ORYZ</name>
<evidence type="ECO:0000313" key="3">
    <source>
        <dbReference type="Proteomes" id="UP000479710"/>
    </source>
</evidence>
<accession>A0A6G1CRQ6</accession>
<gene>
    <name evidence="2" type="ORF">E2562_019100</name>
</gene>
<dbReference type="OrthoDB" id="1302888at2759"/>
<dbReference type="Pfam" id="PF10551">
    <property type="entry name" value="MULE"/>
    <property type="match status" value="1"/>
</dbReference>
<organism evidence="2 3">
    <name type="scientific">Oryza meyeriana var. granulata</name>
    <dbReference type="NCBI Taxonomy" id="110450"/>
    <lineage>
        <taxon>Eukaryota</taxon>
        <taxon>Viridiplantae</taxon>
        <taxon>Streptophyta</taxon>
        <taxon>Embryophyta</taxon>
        <taxon>Tracheophyta</taxon>
        <taxon>Spermatophyta</taxon>
        <taxon>Magnoliopsida</taxon>
        <taxon>Liliopsida</taxon>
        <taxon>Poales</taxon>
        <taxon>Poaceae</taxon>
        <taxon>BOP clade</taxon>
        <taxon>Oryzoideae</taxon>
        <taxon>Oryzeae</taxon>
        <taxon>Oryzinae</taxon>
        <taxon>Oryza</taxon>
        <taxon>Oryza meyeriana</taxon>
    </lineage>
</organism>
<evidence type="ECO:0000259" key="1">
    <source>
        <dbReference type="Pfam" id="PF10551"/>
    </source>
</evidence>
<keyword evidence="3" id="KW-1185">Reference proteome</keyword>
<proteinExistence type="predicted"/>
<evidence type="ECO:0000313" key="2">
    <source>
        <dbReference type="EMBL" id="KAF0902769.1"/>
    </source>
</evidence>
<feature type="non-terminal residue" evidence="2">
    <location>
        <position position="1"/>
    </location>
</feature>
<comment type="caution">
    <text evidence="2">The sequence shown here is derived from an EMBL/GenBank/DDBJ whole genome shotgun (WGS) entry which is preliminary data.</text>
</comment>
<dbReference type="PANTHER" id="PTHR31973:SF187">
    <property type="entry name" value="MUTATOR TRANSPOSASE MUDRA PROTEIN"/>
    <property type="match status" value="1"/>
</dbReference>
<dbReference type="AlphaFoldDB" id="A0A6G1CRQ6"/>